<dbReference type="Proteomes" id="UP000515240">
    <property type="component" value="Chromosome"/>
</dbReference>
<dbReference type="GO" id="GO:0006144">
    <property type="term" value="P:purine nucleobase metabolic process"/>
    <property type="evidence" value="ECO:0007669"/>
    <property type="project" value="UniProtKB-KW"/>
</dbReference>
<dbReference type="SUPFAM" id="SSF158694">
    <property type="entry name" value="UraD-Like"/>
    <property type="match status" value="1"/>
</dbReference>
<dbReference type="InterPro" id="IPR036778">
    <property type="entry name" value="OHCU_decarboxylase_sf"/>
</dbReference>
<evidence type="ECO:0000259" key="7">
    <source>
        <dbReference type="Pfam" id="PF09349"/>
    </source>
</evidence>
<name>A0A7G5EE49_9BURK</name>
<reference evidence="8 9" key="1">
    <citation type="journal article" date="2020" name="G3 (Bethesda)">
        <title>CeMbio - The Caenorhabditis elegans Microbiome Resource.</title>
        <authorList>
            <person name="Dirksen P."/>
            <person name="Assie A."/>
            <person name="Zimmermann J."/>
            <person name="Zhang F."/>
            <person name="Tietje A.M."/>
            <person name="Marsh S.A."/>
            <person name="Felix M.A."/>
            <person name="Shapira M."/>
            <person name="Kaleta C."/>
            <person name="Schulenburg H."/>
            <person name="Samuel B."/>
        </authorList>
    </citation>
    <scope>NUCLEOTIDE SEQUENCE [LARGE SCALE GENOMIC DNA]</scope>
    <source>
        <strain evidence="8 9">BIGb0172</strain>
    </source>
</reference>
<dbReference type="AlphaFoldDB" id="A0A7G5EE49"/>
<accession>A0A7G5EE49</accession>
<gene>
    <name evidence="8" type="primary">uraD</name>
    <name evidence="8" type="ORF">HS961_05210</name>
</gene>
<dbReference type="KEGG" id="cpis:HS961_05210"/>
<evidence type="ECO:0000256" key="2">
    <source>
        <dbReference type="ARBA" id="ARBA00004754"/>
    </source>
</evidence>
<evidence type="ECO:0000256" key="3">
    <source>
        <dbReference type="ARBA" id="ARBA00012257"/>
    </source>
</evidence>
<dbReference type="GO" id="GO:0019628">
    <property type="term" value="P:urate catabolic process"/>
    <property type="evidence" value="ECO:0007669"/>
    <property type="project" value="UniProtKB-UniPathway"/>
</dbReference>
<organism evidence="8 9">
    <name type="scientific">Comamonas piscis</name>
    <dbReference type="NCBI Taxonomy" id="1562974"/>
    <lineage>
        <taxon>Bacteria</taxon>
        <taxon>Pseudomonadati</taxon>
        <taxon>Pseudomonadota</taxon>
        <taxon>Betaproteobacteria</taxon>
        <taxon>Burkholderiales</taxon>
        <taxon>Comamonadaceae</taxon>
        <taxon>Comamonas</taxon>
    </lineage>
</organism>
<evidence type="ECO:0000313" key="9">
    <source>
        <dbReference type="Proteomes" id="UP000515240"/>
    </source>
</evidence>
<dbReference type="Gene3D" id="1.10.3330.10">
    <property type="entry name" value="Oxo-4-hydroxy-4-carboxy-5-ureidoimidazoline decarboxylase"/>
    <property type="match status" value="1"/>
</dbReference>
<protein>
    <recommendedName>
        <fullName evidence="3">2-oxo-4-hydroxy-4-carboxy-5-ureidoimidazoline decarboxylase</fullName>
        <ecNumber evidence="3">4.1.1.97</ecNumber>
    </recommendedName>
</protein>
<dbReference type="UniPathway" id="UPA00394">
    <property type="reaction ID" value="UER00652"/>
</dbReference>
<dbReference type="EMBL" id="CP058554">
    <property type="protein sequence ID" value="QMV72274.1"/>
    <property type="molecule type" value="Genomic_DNA"/>
</dbReference>
<dbReference type="EC" id="4.1.1.97" evidence="3"/>
<keyword evidence="4" id="KW-0659">Purine metabolism</keyword>
<dbReference type="InterPro" id="IPR017580">
    <property type="entry name" value="OHCU_decarboxylase-1"/>
</dbReference>
<dbReference type="PANTHER" id="PTHR43466">
    <property type="entry name" value="2-OXO-4-HYDROXY-4-CARBOXY-5-UREIDOIMIDAZOLINE DECARBOXYLASE-RELATED"/>
    <property type="match status" value="1"/>
</dbReference>
<dbReference type="Pfam" id="PF09349">
    <property type="entry name" value="OHCU_decarbox"/>
    <property type="match status" value="1"/>
</dbReference>
<feature type="domain" description="Oxo-4-hydroxy-4-carboxy-5-ureidoimidazoline decarboxylase" evidence="7">
    <location>
        <begin position="11"/>
        <end position="167"/>
    </location>
</feature>
<evidence type="ECO:0000313" key="8">
    <source>
        <dbReference type="EMBL" id="QMV72274.1"/>
    </source>
</evidence>
<keyword evidence="5" id="KW-0210">Decarboxylase</keyword>
<evidence type="ECO:0000256" key="4">
    <source>
        <dbReference type="ARBA" id="ARBA00022631"/>
    </source>
</evidence>
<dbReference type="GO" id="GO:0051997">
    <property type="term" value="F:2-oxo-4-hydroxy-4-carboxy-5-ureidoimidazoline decarboxylase activity"/>
    <property type="evidence" value="ECO:0007669"/>
    <property type="project" value="UniProtKB-EC"/>
</dbReference>
<proteinExistence type="predicted"/>
<sequence length="181" mass="19855">MTPDQRLQHLNHCPPAAFCAALADIWEHAPWVAEHTVALRPFASADALHSAMLAVVAGQDEASRIRFLAGHPELGGELARRGAMNAPSTDEQASLGLGQLPKAEAQQWDALNRAYRERFGFPFILCIRQHSLASALLVFTQRLGHTRQMELQLALNEIAAISRLRLARYLQASDPAPAPSH</sequence>
<dbReference type="NCBIfam" id="TIGR03164">
    <property type="entry name" value="UHCUDC"/>
    <property type="match status" value="1"/>
</dbReference>
<keyword evidence="6 8" id="KW-0456">Lyase</keyword>
<evidence type="ECO:0000256" key="1">
    <source>
        <dbReference type="ARBA" id="ARBA00001163"/>
    </source>
</evidence>
<dbReference type="GO" id="GO:0000255">
    <property type="term" value="P:allantoin metabolic process"/>
    <property type="evidence" value="ECO:0007669"/>
    <property type="project" value="InterPro"/>
</dbReference>
<dbReference type="RefSeq" id="WP_182326695.1">
    <property type="nucleotide sequence ID" value="NZ_CP058554.1"/>
</dbReference>
<keyword evidence="9" id="KW-1185">Reference proteome</keyword>
<dbReference type="PANTHER" id="PTHR43466:SF1">
    <property type="entry name" value="2-OXO-4-HYDROXY-4-CARBOXY-5-UREIDOIMIDAZOLINE DECARBOXYLASE-RELATED"/>
    <property type="match status" value="1"/>
</dbReference>
<dbReference type="InterPro" id="IPR018020">
    <property type="entry name" value="OHCU_decarboxylase"/>
</dbReference>
<evidence type="ECO:0000256" key="6">
    <source>
        <dbReference type="ARBA" id="ARBA00023239"/>
    </source>
</evidence>
<comment type="catalytic activity">
    <reaction evidence="1">
        <text>5-hydroxy-2-oxo-4-ureido-2,5-dihydro-1H-imidazole-5-carboxylate + H(+) = (S)-allantoin + CO2</text>
        <dbReference type="Rhea" id="RHEA:26301"/>
        <dbReference type="ChEBI" id="CHEBI:15378"/>
        <dbReference type="ChEBI" id="CHEBI:15678"/>
        <dbReference type="ChEBI" id="CHEBI:16526"/>
        <dbReference type="ChEBI" id="CHEBI:58639"/>
        <dbReference type="EC" id="4.1.1.97"/>
    </reaction>
</comment>
<comment type="pathway">
    <text evidence="2">Purine metabolism; urate degradation; (S)-allantoin from urate: step 3/3.</text>
</comment>
<evidence type="ECO:0000256" key="5">
    <source>
        <dbReference type="ARBA" id="ARBA00022793"/>
    </source>
</evidence>